<dbReference type="EMBL" id="CAFBRV010000021">
    <property type="protein sequence ID" value="CAB5108156.1"/>
    <property type="molecule type" value="Genomic_DNA"/>
</dbReference>
<reference evidence="2" key="1">
    <citation type="submission" date="2020-05" db="EMBL/GenBank/DDBJ databases">
        <authorList>
            <person name="Chiriac C."/>
            <person name="Salcher M."/>
            <person name="Ghai R."/>
            <person name="Kavagutti S V."/>
        </authorList>
    </citation>
    <scope>NUCLEOTIDE SEQUENCE</scope>
</reference>
<feature type="transmembrane region" description="Helical" evidence="1">
    <location>
        <begin position="73"/>
        <end position="90"/>
    </location>
</feature>
<sequence length="137" mass="14987">MYHPPTPRAMASKSAIFLFRLTRLLVRRFFSSPRRICFVVSLISMLASGSGFGFTGGRSFSRMGSTGKSRSSFIWFFLGSSSSAIASNSLRNSPAFRGLESGSRLVARMISSSKAFGISLRFDRKDGISSLTCIYAI</sequence>
<accession>A0A6J7VNG9</accession>
<keyword evidence="1" id="KW-0812">Transmembrane</keyword>
<keyword evidence="1" id="KW-1133">Transmembrane helix</keyword>
<keyword evidence="1" id="KW-0472">Membrane</keyword>
<dbReference type="AlphaFoldDB" id="A0A6J7VNG9"/>
<evidence type="ECO:0000313" key="2">
    <source>
        <dbReference type="EMBL" id="CAB5108156.1"/>
    </source>
</evidence>
<evidence type="ECO:0000256" key="1">
    <source>
        <dbReference type="SAM" id="Phobius"/>
    </source>
</evidence>
<name>A0A6J7VNG9_9ZZZZ</name>
<organism evidence="2">
    <name type="scientific">freshwater metagenome</name>
    <dbReference type="NCBI Taxonomy" id="449393"/>
    <lineage>
        <taxon>unclassified sequences</taxon>
        <taxon>metagenomes</taxon>
        <taxon>ecological metagenomes</taxon>
    </lineage>
</organism>
<gene>
    <name evidence="2" type="ORF">UFOPK4410_00371</name>
</gene>
<proteinExistence type="predicted"/>
<protein>
    <submittedName>
        <fullName evidence="2">Unannotated protein</fullName>
    </submittedName>
</protein>